<keyword evidence="1" id="KW-0444">Lipid biosynthesis</keyword>
<dbReference type="GO" id="GO:0009245">
    <property type="term" value="P:lipid A biosynthetic process"/>
    <property type="evidence" value="ECO:0007669"/>
    <property type="project" value="UniProtKB-KW"/>
</dbReference>
<keyword evidence="3" id="KW-0808">Transferase</keyword>
<dbReference type="Pfam" id="PF00132">
    <property type="entry name" value="Hexapep"/>
    <property type="match status" value="2"/>
</dbReference>
<gene>
    <name evidence="6" type="ORF">C8Z91_35215</name>
</gene>
<dbReference type="SUPFAM" id="SSF51161">
    <property type="entry name" value="Trimeric LpxA-like enzymes"/>
    <property type="match status" value="1"/>
</dbReference>
<comment type="caution">
    <text evidence="6">The sequence shown here is derived from an EMBL/GenBank/DDBJ whole genome shotgun (WGS) entry which is preliminary data.</text>
</comment>
<evidence type="ECO:0000256" key="3">
    <source>
        <dbReference type="ARBA" id="ARBA00022679"/>
    </source>
</evidence>
<evidence type="ECO:0000256" key="5">
    <source>
        <dbReference type="ARBA" id="ARBA00023315"/>
    </source>
</evidence>
<dbReference type="AlphaFoldDB" id="A0A2T6FRF5"/>
<dbReference type="Gene3D" id="2.160.10.10">
    <property type="entry name" value="Hexapeptide repeat proteins"/>
    <property type="match status" value="1"/>
</dbReference>
<dbReference type="InterPro" id="IPR007691">
    <property type="entry name" value="LpxD"/>
</dbReference>
<reference evidence="6 7" key="1">
    <citation type="submission" date="2018-03" db="EMBL/GenBank/DDBJ databases">
        <title>Genome sequence of Paenibacillus elgii strain AC13 an antimicrobial compound producing bacteria.</title>
        <authorList>
            <person name="Kurokawa A.S."/>
            <person name="Araujo J.F."/>
            <person name="Costa R.A."/>
            <person name="Ortega D.B."/>
            <person name="Pires A.S."/>
            <person name="Pappas G.J.Jr."/>
            <person name="Franco O.L."/>
            <person name="Barreto C."/>
            <person name="Magalhaes B.S."/>
            <person name="Kruger R.H."/>
        </authorList>
    </citation>
    <scope>NUCLEOTIDE SEQUENCE [LARGE SCALE GENOMIC DNA]</scope>
    <source>
        <strain evidence="6 7">AC13</strain>
    </source>
</reference>
<dbReference type="EMBL" id="PYHP01000104">
    <property type="protein sequence ID" value="PUA34489.1"/>
    <property type="molecule type" value="Genomic_DNA"/>
</dbReference>
<sequence>MKMELGMRKKLLLSEIVRNLNAYLLGSDKLISKFGNLSSATDKPQQQLTYVISAKYLKSFNTSNIGACIIHESLKELCIKEKSYIVTSESPEHMFYTIFMECYQNGNYETLSSTRDSSTIIAPSAVIHDSVVIGKNCKIMDNVVILPNTIIGDRVIIKPNTVIGGDGFQVKNLEGKRKVIPHVGGVKIMDDVEIGSSVCIDKGLFGEFTTIHNETKIDNLVHIAHSTVIGQSCTIAAGSSIAGAVTVGNNVWIGVNCSINQLLNIGDYSLVGTGSVVIKSVLPHKKVFGSPAKTIGLVCKCRADIISSDEQLVCSQCDTRYAFIEDHRLVEVANF</sequence>
<dbReference type="CDD" id="cd03352">
    <property type="entry name" value="LbH_LpxD"/>
    <property type="match status" value="1"/>
</dbReference>
<dbReference type="Gene3D" id="3.40.1390.10">
    <property type="entry name" value="MurE/MurF, N-terminal domain"/>
    <property type="match status" value="1"/>
</dbReference>
<keyword evidence="2" id="KW-0441">Lipid A biosynthesis</keyword>
<evidence type="ECO:0008006" key="8">
    <source>
        <dbReference type="Google" id="ProtNLM"/>
    </source>
</evidence>
<keyword evidence="4" id="KW-0443">Lipid metabolism</keyword>
<name>A0A2T6FRF5_9BACL</name>
<proteinExistence type="predicted"/>
<dbReference type="PANTHER" id="PTHR43378">
    <property type="entry name" value="UDP-3-O-ACYLGLUCOSAMINE N-ACYLTRANSFERASE"/>
    <property type="match status" value="1"/>
</dbReference>
<dbReference type="InterPro" id="IPR011004">
    <property type="entry name" value="Trimer_LpxA-like_sf"/>
</dbReference>
<dbReference type="GO" id="GO:0016410">
    <property type="term" value="F:N-acyltransferase activity"/>
    <property type="evidence" value="ECO:0007669"/>
    <property type="project" value="InterPro"/>
</dbReference>
<dbReference type="InterPro" id="IPR001451">
    <property type="entry name" value="Hexapep"/>
</dbReference>
<keyword evidence="5" id="KW-0012">Acyltransferase</keyword>
<evidence type="ECO:0000313" key="6">
    <source>
        <dbReference type="EMBL" id="PUA34489.1"/>
    </source>
</evidence>
<evidence type="ECO:0000256" key="2">
    <source>
        <dbReference type="ARBA" id="ARBA00022556"/>
    </source>
</evidence>
<dbReference type="PANTHER" id="PTHR43378:SF2">
    <property type="entry name" value="UDP-3-O-ACYLGLUCOSAMINE N-ACYLTRANSFERASE 1, MITOCHONDRIAL-RELATED"/>
    <property type="match status" value="1"/>
</dbReference>
<protein>
    <recommendedName>
        <fullName evidence="8">UDP-3-O-(3-hydroxymyristoyl)glucosamine N-acyltransferase</fullName>
    </recommendedName>
</protein>
<evidence type="ECO:0000256" key="4">
    <source>
        <dbReference type="ARBA" id="ARBA00023098"/>
    </source>
</evidence>
<evidence type="ECO:0000313" key="7">
    <source>
        <dbReference type="Proteomes" id="UP000244184"/>
    </source>
</evidence>
<dbReference type="Proteomes" id="UP000244184">
    <property type="component" value="Unassembled WGS sequence"/>
</dbReference>
<evidence type="ECO:0000256" key="1">
    <source>
        <dbReference type="ARBA" id="ARBA00022516"/>
    </source>
</evidence>
<organism evidence="6 7">
    <name type="scientific">Paenibacillus elgii</name>
    <dbReference type="NCBI Taxonomy" id="189691"/>
    <lineage>
        <taxon>Bacteria</taxon>
        <taxon>Bacillati</taxon>
        <taxon>Bacillota</taxon>
        <taxon>Bacilli</taxon>
        <taxon>Bacillales</taxon>
        <taxon>Paenibacillaceae</taxon>
        <taxon>Paenibacillus</taxon>
    </lineage>
</organism>
<accession>A0A2T6FRF5</accession>
<dbReference type="GO" id="GO:0016020">
    <property type="term" value="C:membrane"/>
    <property type="evidence" value="ECO:0007669"/>
    <property type="project" value="GOC"/>
</dbReference>